<dbReference type="EMBL" id="JASUXU010000078">
    <property type="protein sequence ID" value="KAK0310116.1"/>
    <property type="molecule type" value="Genomic_DNA"/>
</dbReference>
<dbReference type="Proteomes" id="UP001168146">
    <property type="component" value="Unassembled WGS sequence"/>
</dbReference>
<reference evidence="1" key="1">
    <citation type="submission" date="2021-12" db="EMBL/GenBank/DDBJ databases">
        <title>Black yeast isolated from Biological Soil Crust.</title>
        <authorList>
            <person name="Kurbessoian T."/>
        </authorList>
    </citation>
    <scope>NUCLEOTIDE SEQUENCE</scope>
    <source>
        <strain evidence="1">CCFEE 5208</strain>
    </source>
</reference>
<evidence type="ECO:0000313" key="2">
    <source>
        <dbReference type="Proteomes" id="UP001168146"/>
    </source>
</evidence>
<protein>
    <submittedName>
        <fullName evidence="1">Uncharacterized protein</fullName>
    </submittedName>
</protein>
<comment type="caution">
    <text evidence="1">The sequence shown here is derived from an EMBL/GenBank/DDBJ whole genome shotgun (WGS) entry which is preliminary data.</text>
</comment>
<dbReference type="AlphaFoldDB" id="A0AAN6J1T7"/>
<evidence type="ECO:0000313" key="1">
    <source>
        <dbReference type="EMBL" id="KAK0310116.1"/>
    </source>
</evidence>
<accession>A0AAN6J1T7</accession>
<organism evidence="1 2">
    <name type="scientific">Friedmanniomyces endolithicus</name>
    <dbReference type="NCBI Taxonomy" id="329885"/>
    <lineage>
        <taxon>Eukaryota</taxon>
        <taxon>Fungi</taxon>
        <taxon>Dikarya</taxon>
        <taxon>Ascomycota</taxon>
        <taxon>Pezizomycotina</taxon>
        <taxon>Dothideomycetes</taxon>
        <taxon>Dothideomycetidae</taxon>
        <taxon>Mycosphaerellales</taxon>
        <taxon>Teratosphaeriaceae</taxon>
        <taxon>Friedmanniomyces</taxon>
    </lineage>
</organism>
<gene>
    <name evidence="1" type="ORF">LTR82_014939</name>
</gene>
<proteinExistence type="predicted"/>
<sequence length="74" mass="8591">MSSTNRDASVASNHRAKGDNKIKVAKPNFFYGDRHKLNDWLNQVLLYFQMEEVAEEKRCLTAASYLRGEAQQWI</sequence>
<name>A0AAN6J1T7_9PEZI</name>